<proteinExistence type="predicted"/>
<feature type="compositionally biased region" description="Basic and acidic residues" evidence="1">
    <location>
        <begin position="360"/>
        <end position="371"/>
    </location>
</feature>
<feature type="compositionally biased region" description="Low complexity" evidence="1">
    <location>
        <begin position="382"/>
        <end position="393"/>
    </location>
</feature>
<evidence type="ECO:0008006" key="4">
    <source>
        <dbReference type="Google" id="ProtNLM"/>
    </source>
</evidence>
<evidence type="ECO:0000256" key="1">
    <source>
        <dbReference type="SAM" id="MobiDB-lite"/>
    </source>
</evidence>
<sequence>MMERQCKSWTTGLARKNLLQSGIEIEHLQLYLILSSETKNIINPLKGESSYLYDKSSLATTMADHCMIIAGEWKTSGDGSWNFSIDKHQMSRILTLSPSMTLLELQNNVLDEFFPHTQTRPEASLSYWPPNSKELATGISTHLSCSHTMVQKAMNLFVTFNHLSDPVHTSQVAENLFPFTTPDQPITKPPHLLNRYSGPRPPTSGLSPPSKFPCFSLFPDGDLFGASPSKPSNTTNSPHSTPSKTRRFSLIDETVLCSDDMLEEMFKSDSDNIPDSWRTEAEEEEVIGPDSPLPPGFEEVQPRGYDHEFWDPLIAKHLGGSDAEQVFAGIDVPKTAPYNVDNTYASTETSPAVPPTTQKPDPEDPTSDHHSFTHVYPNPMDTSTPQSVPSTTTPHRRYPHGQPATPSAGAQRQTNPHGQSNFIPTGVHKSSTPHVHPTSNPCTPTPQTITSVTLFPPLTRRPSGRPKENRIASTGEIPAPKKKKLVPNKCGRCGGTGHNRTNCVLPI</sequence>
<feature type="compositionally biased region" description="Polar residues" evidence="1">
    <location>
        <begin position="340"/>
        <end position="359"/>
    </location>
</feature>
<dbReference type="Proteomes" id="UP000824890">
    <property type="component" value="Unassembled WGS sequence"/>
</dbReference>
<protein>
    <recommendedName>
        <fullName evidence="4">CCHC-type domain-containing protein</fullName>
    </recommendedName>
</protein>
<keyword evidence="3" id="KW-1185">Reference proteome</keyword>
<name>A0ABQ8C1R2_BRANA</name>
<gene>
    <name evidence="2" type="ORF">HID58_034348</name>
</gene>
<organism evidence="2 3">
    <name type="scientific">Brassica napus</name>
    <name type="common">Rape</name>
    <dbReference type="NCBI Taxonomy" id="3708"/>
    <lineage>
        <taxon>Eukaryota</taxon>
        <taxon>Viridiplantae</taxon>
        <taxon>Streptophyta</taxon>
        <taxon>Embryophyta</taxon>
        <taxon>Tracheophyta</taxon>
        <taxon>Spermatophyta</taxon>
        <taxon>Magnoliopsida</taxon>
        <taxon>eudicotyledons</taxon>
        <taxon>Gunneridae</taxon>
        <taxon>Pentapetalae</taxon>
        <taxon>rosids</taxon>
        <taxon>malvids</taxon>
        <taxon>Brassicales</taxon>
        <taxon>Brassicaceae</taxon>
        <taxon>Brassiceae</taxon>
        <taxon>Brassica</taxon>
    </lineage>
</organism>
<accession>A0ABQ8C1R2</accession>
<evidence type="ECO:0000313" key="2">
    <source>
        <dbReference type="EMBL" id="KAH0911027.1"/>
    </source>
</evidence>
<reference evidence="2 3" key="1">
    <citation type="submission" date="2021-05" db="EMBL/GenBank/DDBJ databases">
        <title>Genome Assembly of Synthetic Allotetraploid Brassica napus Reveals Homoeologous Exchanges between Subgenomes.</title>
        <authorList>
            <person name="Davis J.T."/>
        </authorList>
    </citation>
    <scope>NUCLEOTIDE SEQUENCE [LARGE SCALE GENOMIC DNA]</scope>
    <source>
        <strain evidence="3">cv. Da-Ae</strain>
        <tissue evidence="2">Seedling</tissue>
    </source>
</reference>
<feature type="region of interest" description="Disordered" evidence="1">
    <location>
        <begin position="334"/>
        <end position="483"/>
    </location>
</feature>
<feature type="compositionally biased region" description="Low complexity" evidence="1">
    <location>
        <begin position="227"/>
        <end position="243"/>
    </location>
</feature>
<feature type="compositionally biased region" description="Polar residues" evidence="1">
    <location>
        <begin position="404"/>
        <end position="453"/>
    </location>
</feature>
<dbReference type="EMBL" id="JAGKQM010000009">
    <property type="protein sequence ID" value="KAH0911027.1"/>
    <property type="molecule type" value="Genomic_DNA"/>
</dbReference>
<feature type="region of interest" description="Disordered" evidence="1">
    <location>
        <begin position="225"/>
        <end position="246"/>
    </location>
</feature>
<evidence type="ECO:0000313" key="3">
    <source>
        <dbReference type="Proteomes" id="UP000824890"/>
    </source>
</evidence>
<comment type="caution">
    <text evidence="2">The sequence shown here is derived from an EMBL/GenBank/DDBJ whole genome shotgun (WGS) entry which is preliminary data.</text>
</comment>